<dbReference type="CDD" id="cd01948">
    <property type="entry name" value="EAL"/>
    <property type="match status" value="1"/>
</dbReference>
<sequence>MTKPHLPLSFSEIDMALEGSGLITLPGRATITLESAFQPVYSLAHKRMIGMEALIRAKDDQGRSISPPALFSACNGITELIVLDRMARHVHVRNFTLLNDPLSWLFLNVHPRVVQQGKKMGSFFSELLDRFALPAHRVVIEIVEHPIEDTNLLQETVEYYKSLGCLIALDDFGAGGSNFERVWSLKPHIIKLDRSFVVQATARPDTRDILPDLVYLLRQAGCLVLMEGVETFEQALIAMESGVDFVQGYHFAMPTPNPMAMREFSFDALFSFFKSFAQNEETSKQDKIRHYQKLFDEMVREVESGISLEVAGRTFFAHEKCVRCFLITSDGAQVGLNMLSPKYAQNQDPRFKPLENTSDADWSRRFYLRRAVANPGRVQCTRPYLSLTGAHMCVTFSRTVQTPQGTLVLCCDVNWD</sequence>
<dbReference type="AlphaFoldDB" id="A0A1G6CCC0"/>
<dbReference type="STRING" id="617002.SAMN05660653_01481"/>
<evidence type="ECO:0000313" key="2">
    <source>
        <dbReference type="EMBL" id="SDB30530.1"/>
    </source>
</evidence>
<keyword evidence="3" id="KW-1185">Reference proteome</keyword>
<proteinExistence type="predicted"/>
<dbReference type="Pfam" id="PF00563">
    <property type="entry name" value="EAL"/>
    <property type="match status" value="1"/>
</dbReference>
<protein>
    <submittedName>
        <fullName evidence="2">EAL domain, c-di-GMP-specific phosphodiesterase class I (Or its enzymatically inactive variant)</fullName>
    </submittedName>
</protein>
<dbReference type="OrthoDB" id="9813903at2"/>
<dbReference type="PROSITE" id="PS50883">
    <property type="entry name" value="EAL"/>
    <property type="match status" value="1"/>
</dbReference>
<dbReference type="RefSeq" id="WP_092119417.1">
    <property type="nucleotide sequence ID" value="NZ_FMXO01000007.1"/>
</dbReference>
<feature type="domain" description="EAL" evidence="1">
    <location>
        <begin position="14"/>
        <end position="268"/>
    </location>
</feature>
<evidence type="ECO:0000313" key="3">
    <source>
        <dbReference type="Proteomes" id="UP000198771"/>
    </source>
</evidence>
<dbReference type="SUPFAM" id="SSF103190">
    <property type="entry name" value="Sensory domain-like"/>
    <property type="match status" value="1"/>
</dbReference>
<dbReference type="InterPro" id="IPR050706">
    <property type="entry name" value="Cyclic-di-GMP_PDE-like"/>
</dbReference>
<gene>
    <name evidence="2" type="ORF">SAMN05660653_01481</name>
</gene>
<dbReference type="Gene3D" id="3.20.20.450">
    <property type="entry name" value="EAL domain"/>
    <property type="match status" value="1"/>
</dbReference>
<dbReference type="EMBL" id="FMXO01000007">
    <property type="protein sequence ID" value="SDB30530.1"/>
    <property type="molecule type" value="Genomic_DNA"/>
</dbReference>
<evidence type="ECO:0000259" key="1">
    <source>
        <dbReference type="PROSITE" id="PS50883"/>
    </source>
</evidence>
<dbReference type="InterPro" id="IPR035919">
    <property type="entry name" value="EAL_sf"/>
</dbReference>
<dbReference type="InterPro" id="IPR001633">
    <property type="entry name" value="EAL_dom"/>
</dbReference>
<dbReference type="Proteomes" id="UP000198771">
    <property type="component" value="Unassembled WGS sequence"/>
</dbReference>
<dbReference type="SMART" id="SM00052">
    <property type="entry name" value="EAL"/>
    <property type="match status" value="1"/>
</dbReference>
<name>A0A1G6CCC0_9BACT</name>
<organism evidence="2 3">
    <name type="scientific">Desulfonatronum thiosulfatophilum</name>
    <dbReference type="NCBI Taxonomy" id="617002"/>
    <lineage>
        <taxon>Bacteria</taxon>
        <taxon>Pseudomonadati</taxon>
        <taxon>Thermodesulfobacteriota</taxon>
        <taxon>Desulfovibrionia</taxon>
        <taxon>Desulfovibrionales</taxon>
        <taxon>Desulfonatronaceae</taxon>
        <taxon>Desulfonatronum</taxon>
    </lineage>
</organism>
<dbReference type="Gene3D" id="3.30.450.20">
    <property type="entry name" value="PAS domain"/>
    <property type="match status" value="1"/>
</dbReference>
<dbReference type="GO" id="GO:0071111">
    <property type="term" value="F:cyclic-guanylate-specific phosphodiesterase activity"/>
    <property type="evidence" value="ECO:0007669"/>
    <property type="project" value="InterPro"/>
</dbReference>
<accession>A0A1G6CCC0</accession>
<dbReference type="InterPro" id="IPR029151">
    <property type="entry name" value="Sensor-like_sf"/>
</dbReference>
<dbReference type="PANTHER" id="PTHR33121">
    <property type="entry name" value="CYCLIC DI-GMP PHOSPHODIESTERASE PDEF"/>
    <property type="match status" value="1"/>
</dbReference>
<dbReference type="SUPFAM" id="SSF141868">
    <property type="entry name" value="EAL domain-like"/>
    <property type="match status" value="1"/>
</dbReference>
<dbReference type="PANTHER" id="PTHR33121:SF76">
    <property type="entry name" value="SIGNALING PROTEIN"/>
    <property type="match status" value="1"/>
</dbReference>
<reference evidence="2 3" key="1">
    <citation type="submission" date="2016-10" db="EMBL/GenBank/DDBJ databases">
        <authorList>
            <person name="de Groot N.N."/>
        </authorList>
    </citation>
    <scope>NUCLEOTIDE SEQUENCE [LARGE SCALE GENOMIC DNA]</scope>
    <source>
        <strain evidence="2 3">ASO4-2</strain>
    </source>
</reference>